<keyword evidence="2" id="KW-1185">Reference proteome</keyword>
<comment type="caution">
    <text evidence="1">The sequence shown here is derived from an EMBL/GenBank/DDBJ whole genome shotgun (WGS) entry which is preliminary data.</text>
</comment>
<reference evidence="1 2" key="1">
    <citation type="journal article" date="2020" name="Cell">
        <title>Large-Scale Comparative Analyses of Tick Genomes Elucidate Their Genetic Diversity and Vector Capacities.</title>
        <authorList>
            <consortium name="Tick Genome and Microbiome Consortium (TIGMIC)"/>
            <person name="Jia N."/>
            <person name="Wang J."/>
            <person name="Shi W."/>
            <person name="Du L."/>
            <person name="Sun Y."/>
            <person name="Zhan W."/>
            <person name="Jiang J.F."/>
            <person name="Wang Q."/>
            <person name="Zhang B."/>
            <person name="Ji P."/>
            <person name="Bell-Sakyi L."/>
            <person name="Cui X.M."/>
            <person name="Yuan T.T."/>
            <person name="Jiang B.G."/>
            <person name="Yang W.F."/>
            <person name="Lam T.T."/>
            <person name="Chang Q.C."/>
            <person name="Ding S.J."/>
            <person name="Wang X.J."/>
            <person name="Zhu J.G."/>
            <person name="Ruan X.D."/>
            <person name="Zhao L."/>
            <person name="Wei J.T."/>
            <person name="Ye R.Z."/>
            <person name="Que T.C."/>
            <person name="Du C.H."/>
            <person name="Zhou Y.H."/>
            <person name="Cheng J.X."/>
            <person name="Dai P.F."/>
            <person name="Guo W.B."/>
            <person name="Han X.H."/>
            <person name="Huang E.J."/>
            <person name="Li L.F."/>
            <person name="Wei W."/>
            <person name="Gao Y.C."/>
            <person name="Liu J.Z."/>
            <person name="Shao H.Z."/>
            <person name="Wang X."/>
            <person name="Wang C.C."/>
            <person name="Yang T.C."/>
            <person name="Huo Q.B."/>
            <person name="Li W."/>
            <person name="Chen H.Y."/>
            <person name="Chen S.E."/>
            <person name="Zhou L.G."/>
            <person name="Ni X.B."/>
            <person name="Tian J.H."/>
            <person name="Sheng Y."/>
            <person name="Liu T."/>
            <person name="Pan Y.S."/>
            <person name="Xia L.Y."/>
            <person name="Li J."/>
            <person name="Zhao F."/>
            <person name="Cao W.C."/>
        </authorList>
    </citation>
    <scope>NUCLEOTIDE SEQUENCE [LARGE SCALE GENOMIC DNA]</scope>
    <source>
        <strain evidence="1">Iper-2018</strain>
    </source>
</reference>
<proteinExistence type="predicted"/>
<evidence type="ECO:0000313" key="2">
    <source>
        <dbReference type="Proteomes" id="UP000805193"/>
    </source>
</evidence>
<dbReference type="EMBL" id="JABSTQ010011155">
    <property type="protein sequence ID" value="KAG0414705.1"/>
    <property type="molecule type" value="Genomic_DNA"/>
</dbReference>
<dbReference type="Proteomes" id="UP000805193">
    <property type="component" value="Unassembled WGS sequence"/>
</dbReference>
<accession>A0AC60P5L5</accession>
<sequence length="361" mass="39298">MFSSNPSPARPRENACYPARARPAGRAVLEFSGWPGPVQCSNHGIRPQSGIGRDSSQRPLRPDVAREDAVSGGSPAMPATRFHSYHGRNLILCENNMVAYRKASFAHALAFSEQPLLPGEIFLVEIEQNERGWSGHMRLGLTQHDPAARFPLPQYALPDLANMGHSWVFAIHNSELDSEHQGASPYQRPDSPSSVLGTGEQIYTSRGVIPRSMLLPIKRPRAGALAPADTDEGNGGFSGDGASFHGGENGKSSILPTDVGSRIGVMYVTRGQSADMHFIINGEDQLYATDIPHRDAPLYAVVDVYGTTKHVRIVQLYGVVASLQSACRDAILQHISSCAVRTLPLPRKLKEYLCYPSLRPL</sequence>
<evidence type="ECO:0000313" key="1">
    <source>
        <dbReference type="EMBL" id="KAG0414705.1"/>
    </source>
</evidence>
<gene>
    <name evidence="1" type="ORF">HPB47_008152</name>
</gene>
<name>A0AC60P5L5_IXOPE</name>
<protein>
    <submittedName>
        <fullName evidence="1">Uncharacterized protein</fullName>
    </submittedName>
</protein>
<organism evidence="1 2">
    <name type="scientific">Ixodes persulcatus</name>
    <name type="common">Taiga tick</name>
    <dbReference type="NCBI Taxonomy" id="34615"/>
    <lineage>
        <taxon>Eukaryota</taxon>
        <taxon>Metazoa</taxon>
        <taxon>Ecdysozoa</taxon>
        <taxon>Arthropoda</taxon>
        <taxon>Chelicerata</taxon>
        <taxon>Arachnida</taxon>
        <taxon>Acari</taxon>
        <taxon>Parasitiformes</taxon>
        <taxon>Ixodida</taxon>
        <taxon>Ixodoidea</taxon>
        <taxon>Ixodidae</taxon>
        <taxon>Ixodinae</taxon>
        <taxon>Ixodes</taxon>
    </lineage>
</organism>